<keyword evidence="1" id="KW-0614">Plasmid</keyword>
<evidence type="ECO:0000313" key="2">
    <source>
        <dbReference type="Proteomes" id="UP001064971"/>
    </source>
</evidence>
<dbReference type="Gene3D" id="3.40.50.720">
    <property type="entry name" value="NAD(P)-binding Rossmann-like Domain"/>
    <property type="match status" value="1"/>
</dbReference>
<dbReference type="InterPro" id="IPR036291">
    <property type="entry name" value="NAD(P)-bd_dom_sf"/>
</dbReference>
<sequence length="95" mass="10314">MRVRGRGTLLFTTGAATVLSVPAISSVAVPLAALRKYALDLNAELADQGIYAAHVCIGRVIEPGTEGDPDRLAEACFELYQQRDRAERLLAFPER</sequence>
<proteinExistence type="predicted"/>
<name>A0ABM8AHK9_9DEIO</name>
<protein>
    <submittedName>
        <fullName evidence="1">Uncharacterized protein</fullName>
    </submittedName>
</protein>
<dbReference type="SUPFAM" id="SSF51735">
    <property type="entry name" value="NAD(P)-binding Rossmann-fold domains"/>
    <property type="match status" value="1"/>
</dbReference>
<geneLocation type="plasmid" evidence="1 2">
    <name>pDAETH-1</name>
</geneLocation>
<gene>
    <name evidence="1" type="ORF">DAETH_32620</name>
</gene>
<keyword evidence="2" id="KW-1185">Reference proteome</keyword>
<organism evidence="1 2">
    <name type="scientific">Deinococcus aetherius</name>
    <dbReference type="NCBI Taxonomy" id="200252"/>
    <lineage>
        <taxon>Bacteria</taxon>
        <taxon>Thermotogati</taxon>
        <taxon>Deinococcota</taxon>
        <taxon>Deinococci</taxon>
        <taxon>Deinococcales</taxon>
        <taxon>Deinococcaceae</taxon>
        <taxon>Deinococcus</taxon>
    </lineage>
</organism>
<evidence type="ECO:0000313" key="1">
    <source>
        <dbReference type="EMBL" id="BDP43293.1"/>
    </source>
</evidence>
<accession>A0ABM8AHK9</accession>
<dbReference type="EMBL" id="AP026561">
    <property type="protein sequence ID" value="BDP43293.1"/>
    <property type="molecule type" value="Genomic_DNA"/>
</dbReference>
<dbReference type="Proteomes" id="UP001064971">
    <property type="component" value="Plasmid pDAETH-1"/>
</dbReference>
<reference evidence="1" key="1">
    <citation type="submission" date="2022-07" db="EMBL/GenBank/DDBJ databases">
        <title>Complete Genome Sequence of the Radioresistant Bacterium Deinococcus aetherius ST0316, Isolated from the Air Dust collected in Lower Stratosphere above Japan.</title>
        <authorList>
            <person name="Satoh K."/>
            <person name="Hagiwara K."/>
            <person name="Katsumata K."/>
            <person name="Kubo A."/>
            <person name="Yokobori S."/>
            <person name="Yamagishi A."/>
            <person name="Oono Y."/>
            <person name="Narumi I."/>
        </authorList>
    </citation>
    <scope>NUCLEOTIDE SEQUENCE</scope>
    <source>
        <strain evidence="1">ST0316</strain>
        <plasmid evidence="1">pDAETH-1</plasmid>
    </source>
</reference>